<gene>
    <name evidence="1" type="ORF">S01H4_52147</name>
</gene>
<proteinExistence type="predicted"/>
<feature type="non-terminal residue" evidence="1">
    <location>
        <position position="56"/>
    </location>
</feature>
<name>X1CQ46_9ZZZZ</name>
<evidence type="ECO:0000313" key="1">
    <source>
        <dbReference type="EMBL" id="GAH10491.1"/>
    </source>
</evidence>
<protein>
    <submittedName>
        <fullName evidence="1">Uncharacterized protein</fullName>
    </submittedName>
</protein>
<reference evidence="1" key="1">
    <citation type="journal article" date="2014" name="Front. Microbiol.">
        <title>High frequency of phylogenetically diverse reductive dehalogenase-homologous genes in deep subseafloor sedimentary metagenomes.</title>
        <authorList>
            <person name="Kawai M."/>
            <person name="Futagami T."/>
            <person name="Toyoda A."/>
            <person name="Takaki Y."/>
            <person name="Nishi S."/>
            <person name="Hori S."/>
            <person name="Arai W."/>
            <person name="Tsubouchi T."/>
            <person name="Morono Y."/>
            <person name="Uchiyama I."/>
            <person name="Ito T."/>
            <person name="Fujiyama A."/>
            <person name="Inagaki F."/>
            <person name="Takami H."/>
        </authorList>
    </citation>
    <scope>NUCLEOTIDE SEQUENCE</scope>
    <source>
        <strain evidence="1">Expedition CK06-06</strain>
    </source>
</reference>
<comment type="caution">
    <text evidence="1">The sequence shown here is derived from an EMBL/GenBank/DDBJ whole genome shotgun (WGS) entry which is preliminary data.</text>
</comment>
<organism evidence="1">
    <name type="scientific">marine sediment metagenome</name>
    <dbReference type="NCBI Taxonomy" id="412755"/>
    <lineage>
        <taxon>unclassified sequences</taxon>
        <taxon>metagenomes</taxon>
        <taxon>ecological metagenomes</taxon>
    </lineage>
</organism>
<sequence>MRDINRIELYKLEIEKDYVFKNKVTDEIVIGKLKDVKFKDGVCDTDEYVVNDIKNG</sequence>
<dbReference type="EMBL" id="BART01029763">
    <property type="protein sequence ID" value="GAH10491.1"/>
    <property type="molecule type" value="Genomic_DNA"/>
</dbReference>
<accession>X1CQ46</accession>
<dbReference type="AlphaFoldDB" id="X1CQ46"/>